<dbReference type="EMBL" id="WUEK01000005">
    <property type="protein sequence ID" value="MXG89736.1"/>
    <property type="molecule type" value="Genomic_DNA"/>
</dbReference>
<comment type="subcellular location">
    <subcellularLocation>
        <location evidence="2">Cell membrane</location>
    </subcellularLocation>
</comment>
<comment type="catalytic activity">
    <reaction evidence="1">
        <text>ATP + protein L-histidine = ADP + protein N-phospho-L-histidine.</text>
        <dbReference type="EC" id="2.7.13.3"/>
    </reaction>
</comment>
<keyword evidence="7" id="KW-0902">Two-component regulatory system</keyword>
<dbReference type="GO" id="GO:0005886">
    <property type="term" value="C:plasma membrane"/>
    <property type="evidence" value="ECO:0007669"/>
    <property type="project" value="UniProtKB-SubCell"/>
</dbReference>
<dbReference type="InterPro" id="IPR036890">
    <property type="entry name" value="HATPase_C_sf"/>
</dbReference>
<dbReference type="InterPro" id="IPR003594">
    <property type="entry name" value="HATPase_dom"/>
</dbReference>
<dbReference type="PRINTS" id="PR00344">
    <property type="entry name" value="BCTRLSENSOR"/>
</dbReference>
<dbReference type="SMART" id="SM00448">
    <property type="entry name" value="REC"/>
    <property type="match status" value="1"/>
</dbReference>
<dbReference type="SUPFAM" id="SSF55874">
    <property type="entry name" value="ATPase domain of HSP90 chaperone/DNA topoisomerase II/histidine kinase"/>
    <property type="match status" value="1"/>
</dbReference>
<dbReference type="GO" id="GO:0000155">
    <property type="term" value="F:phosphorelay sensor kinase activity"/>
    <property type="evidence" value="ECO:0007669"/>
    <property type="project" value="InterPro"/>
</dbReference>
<dbReference type="Proteomes" id="UP000473325">
    <property type="component" value="Unassembled WGS sequence"/>
</dbReference>
<evidence type="ECO:0000313" key="12">
    <source>
        <dbReference type="EMBL" id="MXG89736.1"/>
    </source>
</evidence>
<dbReference type="SMART" id="SM00388">
    <property type="entry name" value="HisKA"/>
    <property type="match status" value="1"/>
</dbReference>
<dbReference type="RefSeq" id="WP_160877507.1">
    <property type="nucleotide sequence ID" value="NZ_WUEK01000005.1"/>
</dbReference>
<evidence type="ECO:0000256" key="5">
    <source>
        <dbReference type="ARBA" id="ARBA00022679"/>
    </source>
</evidence>
<keyword evidence="13" id="KW-1185">Reference proteome</keyword>
<feature type="modified residue" description="4-aspartylphosphate" evidence="8">
    <location>
        <position position="67"/>
    </location>
</feature>
<evidence type="ECO:0000256" key="4">
    <source>
        <dbReference type="ARBA" id="ARBA00022553"/>
    </source>
</evidence>
<dbReference type="InterPro" id="IPR005467">
    <property type="entry name" value="His_kinase_dom"/>
</dbReference>
<dbReference type="GO" id="GO:0009927">
    <property type="term" value="F:histidine phosphotransfer kinase activity"/>
    <property type="evidence" value="ECO:0007669"/>
    <property type="project" value="TreeGrafter"/>
</dbReference>
<keyword evidence="6" id="KW-0418">Kinase</keyword>
<dbReference type="InterPro" id="IPR004358">
    <property type="entry name" value="Sig_transdc_His_kin-like_C"/>
</dbReference>
<dbReference type="Gene3D" id="1.10.287.130">
    <property type="match status" value="1"/>
</dbReference>
<dbReference type="Gene3D" id="3.30.565.10">
    <property type="entry name" value="Histidine kinase-like ATPase, C-terminal domain"/>
    <property type="match status" value="1"/>
</dbReference>
<evidence type="ECO:0000256" key="3">
    <source>
        <dbReference type="ARBA" id="ARBA00012438"/>
    </source>
</evidence>
<comment type="caution">
    <text evidence="12">The sequence shown here is derived from an EMBL/GenBank/DDBJ whole genome shotgun (WGS) entry which is preliminary data.</text>
</comment>
<dbReference type="Pfam" id="PF02518">
    <property type="entry name" value="HATPase_c"/>
    <property type="match status" value="1"/>
</dbReference>
<dbReference type="PROSITE" id="PS50110">
    <property type="entry name" value="RESPONSE_REGULATORY"/>
    <property type="match status" value="1"/>
</dbReference>
<dbReference type="InterPro" id="IPR001789">
    <property type="entry name" value="Sig_transdc_resp-reg_receiver"/>
</dbReference>
<evidence type="ECO:0000259" key="11">
    <source>
        <dbReference type="PROSITE" id="PS50110"/>
    </source>
</evidence>
<dbReference type="InterPro" id="IPR058245">
    <property type="entry name" value="NreC/VraR/RcsB-like_REC"/>
</dbReference>
<keyword evidence="5" id="KW-0808">Transferase</keyword>
<dbReference type="PROSITE" id="PS50109">
    <property type="entry name" value="HIS_KIN"/>
    <property type="match status" value="1"/>
</dbReference>
<dbReference type="Gene3D" id="3.40.50.2300">
    <property type="match status" value="1"/>
</dbReference>
<evidence type="ECO:0000256" key="2">
    <source>
        <dbReference type="ARBA" id="ARBA00004236"/>
    </source>
</evidence>
<dbReference type="InterPro" id="IPR036097">
    <property type="entry name" value="HisK_dim/P_sf"/>
</dbReference>
<name>A0A6L7EVK7_9ACTN</name>
<dbReference type="Pfam" id="PF00072">
    <property type="entry name" value="Response_reg"/>
    <property type="match status" value="1"/>
</dbReference>
<sequence>MTLSATTLGATRVRPKRVVIIDDTFDLRELLRIALTRGGMEIVGEAGDGLAGIEAVRTERPDVVLLDLSMPVMDGLEALPSIRRLVPSAKIIVLSGFGATQMSERALATGADGYLQKGMSLKRILEHVQEIAEGGRETPSVPATPAHPAQVSEPPARHVAQPDPVLDAAPTAPAAAAMPEVSAWDALALAPYGVLEVADEPLFRIIHANPTAQRLLENRARHGTPLGTVAPLLSNLVAYNRLDGEASFVAEVNGVGVHATLRRASNSLLVFLDSSAEDHGVLRRAIATTAHEIRGPVAVLCGIAESIAADGATMSEAQRQRLMSSVTRQARVLDSITADLLTAAELQRGSLRLAPEQVRPADVVRAVVDDRYLVHVETVVRDDRTVLADPLRLEQMLGNVLGNALKYGRAPFVVAVRPHRDQPHLVAIEVSDCGDGVPEEFRDRLFREYTPAGGSVATGTGLGLYVVRSLAEAQGGDATYTPGPDGGACFTIALPAYDVD</sequence>
<dbReference type="InterPro" id="IPR003661">
    <property type="entry name" value="HisK_dim/P_dom"/>
</dbReference>
<proteinExistence type="predicted"/>
<evidence type="ECO:0000256" key="1">
    <source>
        <dbReference type="ARBA" id="ARBA00000085"/>
    </source>
</evidence>
<evidence type="ECO:0000256" key="6">
    <source>
        <dbReference type="ARBA" id="ARBA00022777"/>
    </source>
</evidence>
<dbReference type="InterPro" id="IPR011006">
    <property type="entry name" value="CheY-like_superfamily"/>
</dbReference>
<dbReference type="PANTHER" id="PTHR43047">
    <property type="entry name" value="TWO-COMPONENT HISTIDINE PROTEIN KINASE"/>
    <property type="match status" value="1"/>
</dbReference>
<reference evidence="12 13" key="1">
    <citation type="submission" date="2019-12" db="EMBL/GenBank/DDBJ databases">
        <authorList>
            <person name="Kun Z."/>
        </authorList>
    </citation>
    <scope>NUCLEOTIDE SEQUENCE [LARGE SCALE GENOMIC DNA]</scope>
    <source>
        <strain evidence="12 13">YIM 123512</strain>
    </source>
</reference>
<dbReference type="CDD" id="cd17535">
    <property type="entry name" value="REC_NarL-like"/>
    <property type="match status" value="1"/>
</dbReference>
<dbReference type="AlphaFoldDB" id="A0A6L7EVK7"/>
<keyword evidence="4 8" id="KW-0597">Phosphoprotein</keyword>
<organism evidence="12 13">
    <name type="scientific">Nocardioides flavescens</name>
    <dbReference type="NCBI Taxonomy" id="2691959"/>
    <lineage>
        <taxon>Bacteria</taxon>
        <taxon>Bacillati</taxon>
        <taxon>Actinomycetota</taxon>
        <taxon>Actinomycetes</taxon>
        <taxon>Propionibacteriales</taxon>
        <taxon>Nocardioidaceae</taxon>
        <taxon>Nocardioides</taxon>
    </lineage>
</organism>
<evidence type="ECO:0000256" key="9">
    <source>
        <dbReference type="SAM" id="MobiDB-lite"/>
    </source>
</evidence>
<accession>A0A6L7EVK7</accession>
<evidence type="ECO:0000259" key="10">
    <source>
        <dbReference type="PROSITE" id="PS50109"/>
    </source>
</evidence>
<protein>
    <recommendedName>
        <fullName evidence="3">histidine kinase</fullName>
        <ecNumber evidence="3">2.7.13.3</ecNumber>
    </recommendedName>
</protein>
<evidence type="ECO:0000256" key="8">
    <source>
        <dbReference type="PROSITE-ProRule" id="PRU00169"/>
    </source>
</evidence>
<dbReference type="EC" id="2.7.13.3" evidence="3"/>
<gene>
    <name evidence="12" type="ORF">GRQ65_09255</name>
</gene>
<dbReference type="SUPFAM" id="SSF52172">
    <property type="entry name" value="CheY-like"/>
    <property type="match status" value="1"/>
</dbReference>
<dbReference type="CDD" id="cd00082">
    <property type="entry name" value="HisKA"/>
    <property type="match status" value="1"/>
</dbReference>
<feature type="domain" description="Response regulatory" evidence="11">
    <location>
        <begin position="17"/>
        <end position="132"/>
    </location>
</feature>
<feature type="region of interest" description="Disordered" evidence="9">
    <location>
        <begin position="133"/>
        <end position="167"/>
    </location>
</feature>
<evidence type="ECO:0000256" key="7">
    <source>
        <dbReference type="ARBA" id="ARBA00023012"/>
    </source>
</evidence>
<dbReference type="SUPFAM" id="SSF47384">
    <property type="entry name" value="Homodimeric domain of signal transducing histidine kinase"/>
    <property type="match status" value="1"/>
</dbReference>
<feature type="domain" description="Histidine kinase" evidence="10">
    <location>
        <begin position="288"/>
        <end position="498"/>
    </location>
</feature>
<dbReference type="SMART" id="SM00387">
    <property type="entry name" value="HATPase_c"/>
    <property type="match status" value="1"/>
</dbReference>
<evidence type="ECO:0000313" key="13">
    <source>
        <dbReference type="Proteomes" id="UP000473325"/>
    </source>
</evidence>